<evidence type="ECO:0000313" key="4">
    <source>
        <dbReference type="EMBL" id="KAK7100067.1"/>
    </source>
</evidence>
<dbReference type="Gene3D" id="1.10.10.10">
    <property type="entry name" value="Winged helix-like DNA-binding domain superfamily/Winged helix DNA-binding domain"/>
    <property type="match status" value="2"/>
</dbReference>
<dbReference type="PROSITE" id="PS50186">
    <property type="entry name" value="DEP"/>
    <property type="match status" value="2"/>
</dbReference>
<evidence type="ECO:0008006" key="6">
    <source>
        <dbReference type="Google" id="ProtNLM"/>
    </source>
</evidence>
<dbReference type="GO" id="GO:0023051">
    <property type="term" value="P:regulation of signaling"/>
    <property type="evidence" value="ECO:0007669"/>
    <property type="project" value="TreeGrafter"/>
</dbReference>
<evidence type="ECO:0000313" key="5">
    <source>
        <dbReference type="Proteomes" id="UP001374579"/>
    </source>
</evidence>
<name>A0AAN9G9P4_9CAEN</name>
<dbReference type="EMBL" id="JBAMIC010000011">
    <property type="protein sequence ID" value="KAK7100067.1"/>
    <property type="molecule type" value="Genomic_DNA"/>
</dbReference>
<dbReference type="SUPFAM" id="SSF46785">
    <property type="entry name" value="Winged helix' DNA-binding domain"/>
    <property type="match status" value="2"/>
</dbReference>
<protein>
    <recommendedName>
        <fullName evidence="6">DEP domain-containing mTOR-interacting protein</fullName>
    </recommendedName>
</protein>
<feature type="compositionally biased region" description="Basic and acidic residues" evidence="1">
    <location>
        <begin position="281"/>
        <end position="291"/>
    </location>
</feature>
<evidence type="ECO:0000259" key="2">
    <source>
        <dbReference type="PROSITE" id="PS50106"/>
    </source>
</evidence>
<dbReference type="GO" id="GO:0007186">
    <property type="term" value="P:G protein-coupled receptor signaling pathway"/>
    <property type="evidence" value="ECO:0007669"/>
    <property type="project" value="TreeGrafter"/>
</dbReference>
<dbReference type="GO" id="GO:0035556">
    <property type="term" value="P:intracellular signal transduction"/>
    <property type="evidence" value="ECO:0007669"/>
    <property type="project" value="InterPro"/>
</dbReference>
<dbReference type="PANTHER" id="PTHR22829:SF16">
    <property type="entry name" value="PH DOMAIN-CONTAINING PROTEIN"/>
    <property type="match status" value="1"/>
</dbReference>
<evidence type="ECO:0000256" key="1">
    <source>
        <dbReference type="SAM" id="MobiDB-lite"/>
    </source>
</evidence>
<keyword evidence="5" id="KW-1185">Reference proteome</keyword>
<feature type="compositionally biased region" description="Polar residues" evidence="1">
    <location>
        <begin position="264"/>
        <end position="277"/>
    </location>
</feature>
<dbReference type="InterPro" id="IPR001478">
    <property type="entry name" value="PDZ"/>
</dbReference>
<dbReference type="PROSITE" id="PS50106">
    <property type="entry name" value="PDZ"/>
    <property type="match status" value="1"/>
</dbReference>
<proteinExistence type="predicted"/>
<dbReference type="InterPro" id="IPR036034">
    <property type="entry name" value="PDZ_sf"/>
</dbReference>
<dbReference type="PANTHER" id="PTHR22829">
    <property type="entry name" value="DEP DOMAIN PROTEIN"/>
    <property type="match status" value="1"/>
</dbReference>
<dbReference type="Gene3D" id="2.30.42.10">
    <property type="match status" value="1"/>
</dbReference>
<reference evidence="4 5" key="1">
    <citation type="submission" date="2024-02" db="EMBL/GenBank/DDBJ databases">
        <title>Chromosome-scale genome assembly of the rough periwinkle Littorina saxatilis.</title>
        <authorList>
            <person name="De Jode A."/>
            <person name="Faria R."/>
            <person name="Formenti G."/>
            <person name="Sims Y."/>
            <person name="Smith T.P."/>
            <person name="Tracey A."/>
            <person name="Wood J.M.D."/>
            <person name="Zagrodzka Z.B."/>
            <person name="Johannesson K."/>
            <person name="Butlin R.K."/>
            <person name="Leder E.H."/>
        </authorList>
    </citation>
    <scope>NUCLEOTIDE SEQUENCE [LARGE SCALE GENOMIC DNA]</scope>
    <source>
        <strain evidence="4">Snail1</strain>
        <tissue evidence="4">Muscle</tissue>
    </source>
</reference>
<dbReference type="AlphaFoldDB" id="A0AAN9G9P4"/>
<dbReference type="SMART" id="SM00049">
    <property type="entry name" value="DEP"/>
    <property type="match status" value="2"/>
</dbReference>
<accession>A0AAN9G9P4</accession>
<feature type="domain" description="DEP" evidence="3">
    <location>
        <begin position="33"/>
        <end position="101"/>
    </location>
</feature>
<dbReference type="GO" id="GO:0005085">
    <property type="term" value="F:guanyl-nucleotide exchange factor activity"/>
    <property type="evidence" value="ECO:0007669"/>
    <property type="project" value="TreeGrafter"/>
</dbReference>
<feature type="domain" description="DEP" evidence="3">
    <location>
        <begin position="141"/>
        <end position="199"/>
    </location>
</feature>
<evidence type="ECO:0000259" key="3">
    <source>
        <dbReference type="PROSITE" id="PS50186"/>
    </source>
</evidence>
<sequence>MLGKETDKTNGSSYDIYTVGEHIRSRMHQTNLIKDRRYRLRKYKQCFVGRDAIDWLVRMCHAQSRGEAVMSLRILQEYGMLRHVTDDHVVKDQTLFYRFSRDDDSYLLHSDLTAFYRGLDVFNKIKDSSIRREFYHRGHLYQDAFYGNDLVDCLTARDDTVERADVIAHCRELLEFDIIRHVTDDYHFSDDRLMYQFHVDYERPCLLSDVLNQPSPSDTDAAHHTAARTSTSIRQASSSVDHPDTLVGSEGSSVDTHSMLGHSPNDSANANHAGTTISGNDNDRGDRDDGSLSLMAEKENIGDVQVSMVKRVVKLQQDEVGYGFVLRGAGPCYVHTVDPLGPAAAAGLKEGQYVLAVAGETVRQHDHRHVGRLVMTHTGLLTLVVLAKTIPDH</sequence>
<dbReference type="InterPro" id="IPR051832">
    <property type="entry name" value="mTOR-Rac_regulators"/>
</dbReference>
<dbReference type="InterPro" id="IPR036390">
    <property type="entry name" value="WH_DNA-bd_sf"/>
</dbReference>
<dbReference type="SMART" id="SM00228">
    <property type="entry name" value="PDZ"/>
    <property type="match status" value="1"/>
</dbReference>
<gene>
    <name evidence="4" type="ORF">V1264_023069</name>
</gene>
<dbReference type="Pfam" id="PF00610">
    <property type="entry name" value="DEP"/>
    <property type="match status" value="2"/>
</dbReference>
<dbReference type="InterPro" id="IPR036388">
    <property type="entry name" value="WH-like_DNA-bd_sf"/>
</dbReference>
<dbReference type="Proteomes" id="UP001374579">
    <property type="component" value="Unassembled WGS sequence"/>
</dbReference>
<dbReference type="GO" id="GO:0005096">
    <property type="term" value="F:GTPase activator activity"/>
    <property type="evidence" value="ECO:0007669"/>
    <property type="project" value="TreeGrafter"/>
</dbReference>
<feature type="domain" description="PDZ" evidence="2">
    <location>
        <begin position="312"/>
        <end position="389"/>
    </location>
</feature>
<feature type="region of interest" description="Disordered" evidence="1">
    <location>
        <begin position="212"/>
        <end position="291"/>
    </location>
</feature>
<dbReference type="CDD" id="cd04371">
    <property type="entry name" value="DEP"/>
    <property type="match status" value="1"/>
</dbReference>
<dbReference type="SUPFAM" id="SSF50156">
    <property type="entry name" value="PDZ domain-like"/>
    <property type="match status" value="1"/>
</dbReference>
<dbReference type="Pfam" id="PF17820">
    <property type="entry name" value="PDZ_6"/>
    <property type="match status" value="1"/>
</dbReference>
<dbReference type="InterPro" id="IPR000591">
    <property type="entry name" value="DEP_dom"/>
</dbReference>
<dbReference type="GO" id="GO:0005886">
    <property type="term" value="C:plasma membrane"/>
    <property type="evidence" value="ECO:0007669"/>
    <property type="project" value="TreeGrafter"/>
</dbReference>
<comment type="caution">
    <text evidence="4">The sequence shown here is derived from an EMBL/GenBank/DDBJ whole genome shotgun (WGS) entry which is preliminary data.</text>
</comment>
<dbReference type="InterPro" id="IPR041489">
    <property type="entry name" value="PDZ_6"/>
</dbReference>
<organism evidence="4 5">
    <name type="scientific">Littorina saxatilis</name>
    <dbReference type="NCBI Taxonomy" id="31220"/>
    <lineage>
        <taxon>Eukaryota</taxon>
        <taxon>Metazoa</taxon>
        <taxon>Spiralia</taxon>
        <taxon>Lophotrochozoa</taxon>
        <taxon>Mollusca</taxon>
        <taxon>Gastropoda</taxon>
        <taxon>Caenogastropoda</taxon>
        <taxon>Littorinimorpha</taxon>
        <taxon>Littorinoidea</taxon>
        <taxon>Littorinidae</taxon>
        <taxon>Littorina</taxon>
    </lineage>
</organism>